<gene>
    <name evidence="2" type="ORF">CLV25_12025</name>
</gene>
<reference evidence="2 3" key="1">
    <citation type="submission" date="2019-03" db="EMBL/GenBank/DDBJ databases">
        <title>Genomic Encyclopedia of Archaeal and Bacterial Type Strains, Phase II (KMG-II): from individual species to whole genera.</title>
        <authorList>
            <person name="Goeker M."/>
        </authorList>
    </citation>
    <scope>NUCLEOTIDE SEQUENCE [LARGE SCALE GENOMIC DNA]</scope>
    <source>
        <strain evidence="2 3">RL-C</strain>
    </source>
</reference>
<organism evidence="2 3">
    <name type="scientific">Acetobacteroides hydrogenigenes</name>
    <dbReference type="NCBI Taxonomy" id="979970"/>
    <lineage>
        <taxon>Bacteria</taxon>
        <taxon>Pseudomonadati</taxon>
        <taxon>Bacteroidota</taxon>
        <taxon>Bacteroidia</taxon>
        <taxon>Bacteroidales</taxon>
        <taxon>Rikenellaceae</taxon>
        <taxon>Acetobacteroides</taxon>
    </lineage>
</organism>
<comment type="caution">
    <text evidence="2">The sequence shown here is derived from an EMBL/GenBank/DDBJ whole genome shotgun (WGS) entry which is preliminary data.</text>
</comment>
<dbReference type="InterPro" id="IPR022642">
    <property type="entry name" value="CheR_C"/>
</dbReference>
<sequence length="276" mass="31939">MAAEIGIVETRNVFKLILEKHEHDFRDYSITFLKRRLEHILQLHGIRDTEAIMRKLDLDKSYFNQFLADFVPSTTEMFRDPSLWRYLKETILPELSKSISPIKIWIPSWDSGEELYSLAITLKEMELLSRTKIFASTYSELVTKNIKEGKVDPKKMEMNEANYQRFQGKTIFGNYFKPAADGSLLFKTELIRDVVFVRQNANFDSSVPGCNLILFRNQLIYMNISQEEKVISNLRDNLNTGGFLAIGIKENLEHLGCGSSFINLNSSEKVYKKKNG</sequence>
<evidence type="ECO:0000313" key="2">
    <source>
        <dbReference type="EMBL" id="TCN62112.1"/>
    </source>
</evidence>
<dbReference type="PANTHER" id="PTHR24422:SF8">
    <property type="entry name" value="CHEMOTAXIS PROTEIN"/>
    <property type="match status" value="1"/>
</dbReference>
<dbReference type="SUPFAM" id="SSF53335">
    <property type="entry name" value="S-adenosyl-L-methionine-dependent methyltransferases"/>
    <property type="match status" value="1"/>
</dbReference>
<protein>
    <submittedName>
        <fullName evidence="2">Chemotaxis protein methyltransferase CheR</fullName>
    </submittedName>
</protein>
<evidence type="ECO:0000313" key="3">
    <source>
        <dbReference type="Proteomes" id="UP000294830"/>
    </source>
</evidence>
<dbReference type="InterPro" id="IPR000780">
    <property type="entry name" value="CheR_MeTrfase"/>
</dbReference>
<feature type="domain" description="CheR-type methyltransferase" evidence="1">
    <location>
        <begin position="1"/>
        <end position="274"/>
    </location>
</feature>
<dbReference type="Gene3D" id="3.40.50.150">
    <property type="entry name" value="Vaccinia Virus protein VP39"/>
    <property type="match status" value="1"/>
</dbReference>
<dbReference type="EMBL" id="SLWB01000020">
    <property type="protein sequence ID" value="TCN62112.1"/>
    <property type="molecule type" value="Genomic_DNA"/>
</dbReference>
<proteinExistence type="predicted"/>
<dbReference type="SMART" id="SM00138">
    <property type="entry name" value="MeTrc"/>
    <property type="match status" value="1"/>
</dbReference>
<dbReference type="InterPro" id="IPR050903">
    <property type="entry name" value="Bact_Chemotaxis_MeTrfase"/>
</dbReference>
<dbReference type="InterPro" id="IPR029063">
    <property type="entry name" value="SAM-dependent_MTases_sf"/>
</dbReference>
<dbReference type="OrthoDB" id="9816309at2"/>
<dbReference type="PRINTS" id="PR00996">
    <property type="entry name" value="CHERMTFRASE"/>
</dbReference>
<dbReference type="RefSeq" id="WP_131840487.1">
    <property type="nucleotide sequence ID" value="NZ_SLWB01000020.1"/>
</dbReference>
<keyword evidence="2" id="KW-0489">Methyltransferase</keyword>
<dbReference type="PANTHER" id="PTHR24422">
    <property type="entry name" value="CHEMOTAXIS PROTEIN METHYLTRANSFERASE"/>
    <property type="match status" value="1"/>
</dbReference>
<dbReference type="Proteomes" id="UP000294830">
    <property type="component" value="Unassembled WGS sequence"/>
</dbReference>
<name>A0A4R2E6P8_9BACT</name>
<keyword evidence="3" id="KW-1185">Reference proteome</keyword>
<dbReference type="AlphaFoldDB" id="A0A4R2E6P8"/>
<dbReference type="GO" id="GO:0008757">
    <property type="term" value="F:S-adenosylmethionine-dependent methyltransferase activity"/>
    <property type="evidence" value="ECO:0007669"/>
    <property type="project" value="InterPro"/>
</dbReference>
<dbReference type="GO" id="GO:0032259">
    <property type="term" value="P:methylation"/>
    <property type="evidence" value="ECO:0007669"/>
    <property type="project" value="UniProtKB-KW"/>
</dbReference>
<accession>A0A4R2E6P8</accession>
<evidence type="ECO:0000259" key="1">
    <source>
        <dbReference type="PROSITE" id="PS50123"/>
    </source>
</evidence>
<dbReference type="PROSITE" id="PS50123">
    <property type="entry name" value="CHER"/>
    <property type="match status" value="1"/>
</dbReference>
<keyword evidence="2" id="KW-0808">Transferase</keyword>
<dbReference type="Pfam" id="PF01739">
    <property type="entry name" value="CheR"/>
    <property type="match status" value="1"/>
</dbReference>